<evidence type="ECO:0000256" key="8">
    <source>
        <dbReference type="ARBA" id="ARBA00037847"/>
    </source>
</evidence>
<dbReference type="GO" id="GO:0016050">
    <property type="term" value="P:vesicle organization"/>
    <property type="evidence" value="ECO:0007669"/>
    <property type="project" value="EnsemblFungi"/>
</dbReference>
<dbReference type="InterPro" id="IPR009038">
    <property type="entry name" value="GOLD_dom"/>
</dbReference>
<feature type="signal peptide" evidence="11">
    <location>
        <begin position="1"/>
        <end position="19"/>
    </location>
</feature>
<dbReference type="PROSITE" id="PS51257">
    <property type="entry name" value="PROKAR_LIPOPROTEIN"/>
    <property type="match status" value="1"/>
</dbReference>
<evidence type="ECO:0000313" key="13">
    <source>
        <dbReference type="EMBL" id="CEP60544.1"/>
    </source>
</evidence>
<gene>
    <name evidence="13" type="ORF">LALA0_S01e13344g</name>
</gene>
<dbReference type="Pfam" id="PF01105">
    <property type="entry name" value="EMP24_GP25L"/>
    <property type="match status" value="1"/>
</dbReference>
<dbReference type="SMART" id="SM01190">
    <property type="entry name" value="EMP24_GP25L"/>
    <property type="match status" value="1"/>
</dbReference>
<dbReference type="PROSITE" id="PS50866">
    <property type="entry name" value="GOLD"/>
    <property type="match status" value="1"/>
</dbReference>
<dbReference type="GO" id="GO:0006621">
    <property type="term" value="P:protein retention in ER lumen"/>
    <property type="evidence" value="ECO:0007669"/>
    <property type="project" value="EnsemblFungi"/>
</dbReference>
<evidence type="ECO:0000256" key="1">
    <source>
        <dbReference type="ARBA" id="ARBA00004479"/>
    </source>
</evidence>
<feature type="transmembrane region" description="Helical" evidence="10">
    <location>
        <begin position="172"/>
        <end position="192"/>
    </location>
</feature>
<dbReference type="PANTHER" id="PTHR22811">
    <property type="entry name" value="TRANSMEMBRANE EMP24 DOMAIN-CONTAINING PROTEIN"/>
    <property type="match status" value="1"/>
</dbReference>
<keyword evidence="5" id="KW-0931">ER-Golgi transport</keyword>
<dbReference type="GO" id="GO:0005783">
    <property type="term" value="C:endoplasmic reticulum"/>
    <property type="evidence" value="ECO:0007669"/>
    <property type="project" value="EnsemblFungi"/>
</dbReference>
<evidence type="ECO:0000256" key="11">
    <source>
        <dbReference type="SAM" id="SignalP"/>
    </source>
</evidence>
<dbReference type="GO" id="GO:0006888">
    <property type="term" value="P:endoplasmic reticulum to Golgi vesicle-mediated transport"/>
    <property type="evidence" value="ECO:0007669"/>
    <property type="project" value="EnsemblFungi"/>
</dbReference>
<accession>A0A0C7N1X2</accession>
<keyword evidence="14" id="KW-1185">Reference proteome</keyword>
<keyword evidence="6 10" id="KW-1133">Transmembrane helix</keyword>
<keyword evidence="5" id="KW-0813">Transport</keyword>
<evidence type="ECO:0000256" key="4">
    <source>
        <dbReference type="ARBA" id="ARBA00022729"/>
    </source>
</evidence>
<dbReference type="RefSeq" id="XP_022626786.1">
    <property type="nucleotide sequence ID" value="XM_022774716.1"/>
</dbReference>
<evidence type="ECO:0000256" key="3">
    <source>
        <dbReference type="ARBA" id="ARBA00022692"/>
    </source>
</evidence>
<dbReference type="GO" id="GO:0030134">
    <property type="term" value="C:COPII-coated ER to Golgi transport vesicle"/>
    <property type="evidence" value="ECO:0007669"/>
    <property type="project" value="EnsemblFungi"/>
</dbReference>
<dbReference type="GO" id="GO:0016020">
    <property type="term" value="C:membrane"/>
    <property type="evidence" value="ECO:0007669"/>
    <property type="project" value="UniProtKB-SubCell"/>
</dbReference>
<comment type="subcellular location">
    <subcellularLocation>
        <location evidence="8">Endomembrane system</location>
        <topology evidence="8">Single-pass membrane protein</topology>
    </subcellularLocation>
    <subcellularLocation>
        <location evidence="1 9">Membrane</location>
        <topology evidence="1 9">Single-pass type I membrane protein</topology>
    </subcellularLocation>
</comment>
<evidence type="ECO:0000259" key="12">
    <source>
        <dbReference type="PROSITE" id="PS50866"/>
    </source>
</evidence>
<name>A0A0C7N1X2_9SACH</name>
<keyword evidence="7 10" id="KW-0472">Membrane</keyword>
<dbReference type="SUPFAM" id="SSF101576">
    <property type="entry name" value="Supernatant protein factor (SPF), C-terminal domain"/>
    <property type="match status" value="1"/>
</dbReference>
<dbReference type="OrthoDB" id="62956at2759"/>
<evidence type="ECO:0000256" key="2">
    <source>
        <dbReference type="ARBA" id="ARBA00007104"/>
    </source>
</evidence>
<dbReference type="AlphaFoldDB" id="A0A0C7N1X2"/>
<dbReference type="Proteomes" id="UP000054304">
    <property type="component" value="Unassembled WGS sequence"/>
</dbReference>
<sequence>MKLFAFGFLALLWLVGCNAHTVLLPAHGQRCFYETLKSRDELAISFQFGDRSPDSTDQMTGDFMVYGPNRRDILKEERDVSHGDVRISVPQDGKFEYCFSNERSGVTTKDVTFNIEGIVYVNENDPKADSLDGAVRQLSRLTRELKNEQSYIVIRERTHRNTAESTNDRVKWWSVFQLFVVIVNSLFQIYYLRRFFEVTSFV</sequence>
<comment type="similarity">
    <text evidence="2 9">Belongs to the EMP24/GP25L family.</text>
</comment>
<evidence type="ECO:0000313" key="14">
    <source>
        <dbReference type="Proteomes" id="UP000054304"/>
    </source>
</evidence>
<keyword evidence="3 9" id="KW-0812">Transmembrane</keyword>
<keyword evidence="4 11" id="KW-0732">Signal</keyword>
<organism evidence="13 14">
    <name type="scientific">Lachancea lanzarotensis</name>
    <dbReference type="NCBI Taxonomy" id="1245769"/>
    <lineage>
        <taxon>Eukaryota</taxon>
        <taxon>Fungi</taxon>
        <taxon>Dikarya</taxon>
        <taxon>Ascomycota</taxon>
        <taxon>Saccharomycotina</taxon>
        <taxon>Saccharomycetes</taxon>
        <taxon>Saccharomycetales</taxon>
        <taxon>Saccharomycetaceae</taxon>
        <taxon>Lachancea</taxon>
    </lineage>
</organism>
<dbReference type="STRING" id="1245769.A0A0C7N1X2"/>
<dbReference type="GeneID" id="34683940"/>
<dbReference type="HOGENOM" id="CLU_066963_4_0_1"/>
<dbReference type="EMBL" id="LN736360">
    <property type="protein sequence ID" value="CEP60544.1"/>
    <property type="molecule type" value="Genomic_DNA"/>
</dbReference>
<feature type="domain" description="GOLD" evidence="12">
    <location>
        <begin position="29"/>
        <end position="117"/>
    </location>
</feature>
<protein>
    <submittedName>
        <fullName evidence="13">LALA0S01e13344g1_1</fullName>
    </submittedName>
</protein>
<proteinExistence type="inferred from homology"/>
<evidence type="ECO:0000256" key="7">
    <source>
        <dbReference type="ARBA" id="ARBA00023136"/>
    </source>
</evidence>
<evidence type="ECO:0000256" key="5">
    <source>
        <dbReference type="ARBA" id="ARBA00022892"/>
    </source>
</evidence>
<evidence type="ECO:0000256" key="9">
    <source>
        <dbReference type="RuleBase" id="RU003827"/>
    </source>
</evidence>
<evidence type="ECO:0000256" key="10">
    <source>
        <dbReference type="SAM" id="Phobius"/>
    </source>
</evidence>
<dbReference type="InterPro" id="IPR036598">
    <property type="entry name" value="GOLD_dom_sf"/>
</dbReference>
<reference evidence="13 14" key="1">
    <citation type="submission" date="2014-12" db="EMBL/GenBank/DDBJ databases">
        <authorList>
            <person name="Neuveglise Cecile"/>
        </authorList>
    </citation>
    <scope>NUCLEOTIDE SEQUENCE [LARGE SCALE GENOMIC DNA]</scope>
    <source>
        <strain evidence="13 14">CBS 12615</strain>
    </source>
</reference>
<dbReference type="InterPro" id="IPR015720">
    <property type="entry name" value="Emp24-like"/>
</dbReference>
<feature type="chain" id="PRO_5002195426" evidence="11">
    <location>
        <begin position="20"/>
        <end position="202"/>
    </location>
</feature>
<evidence type="ECO:0000256" key="6">
    <source>
        <dbReference type="ARBA" id="ARBA00022989"/>
    </source>
</evidence>